<dbReference type="KEGG" id="dko:I596_1784"/>
<keyword evidence="1" id="KW-0472">Membrane</keyword>
<evidence type="ECO:0000313" key="2">
    <source>
        <dbReference type="EMBL" id="ANB17808.1"/>
    </source>
</evidence>
<reference evidence="2 3" key="1">
    <citation type="submission" date="2016-04" db="EMBL/GenBank/DDBJ databases">
        <title>Complete genome sequence of Dokdonella koreensis DS-123T.</title>
        <authorList>
            <person name="Kim J.F."/>
            <person name="Lee H."/>
            <person name="Kwak M.-J."/>
        </authorList>
    </citation>
    <scope>NUCLEOTIDE SEQUENCE [LARGE SCALE GENOMIC DNA]</scope>
    <source>
        <strain evidence="2 3">DS-123</strain>
    </source>
</reference>
<proteinExistence type="predicted"/>
<gene>
    <name evidence="2" type="ORF">I596_1784</name>
</gene>
<evidence type="ECO:0000256" key="1">
    <source>
        <dbReference type="SAM" id="Phobius"/>
    </source>
</evidence>
<accession>A0A160DTT3</accession>
<keyword evidence="3" id="KW-1185">Reference proteome</keyword>
<keyword evidence="1 2" id="KW-0812">Transmembrane</keyword>
<sequence>MNPTVEIGLSFILFLPWFAILGALYWLFPRQPRGIGRRLFDLAVLAVSVWLSIAGMRWGFLTADASAGAIWKQVLATLVAYGIFLAVLTVAVPLRHLLFRR</sequence>
<keyword evidence="1" id="KW-1133">Transmembrane helix</keyword>
<dbReference type="STRING" id="1300342.I596_1784"/>
<protein>
    <submittedName>
        <fullName evidence="2">Transmembrane protein</fullName>
    </submittedName>
</protein>
<evidence type="ECO:0000313" key="3">
    <source>
        <dbReference type="Proteomes" id="UP000076830"/>
    </source>
</evidence>
<name>A0A160DTT3_9GAMM</name>
<dbReference type="EMBL" id="CP015249">
    <property type="protein sequence ID" value="ANB17808.1"/>
    <property type="molecule type" value="Genomic_DNA"/>
</dbReference>
<feature type="transmembrane region" description="Helical" evidence="1">
    <location>
        <begin position="70"/>
        <end position="94"/>
    </location>
</feature>
<dbReference type="OrthoDB" id="6054159at2"/>
<dbReference type="AlphaFoldDB" id="A0A160DTT3"/>
<dbReference type="RefSeq" id="WP_067646300.1">
    <property type="nucleotide sequence ID" value="NZ_CP015249.1"/>
</dbReference>
<feature type="transmembrane region" description="Helical" evidence="1">
    <location>
        <begin position="6"/>
        <end position="27"/>
    </location>
</feature>
<feature type="transmembrane region" description="Helical" evidence="1">
    <location>
        <begin position="39"/>
        <end position="58"/>
    </location>
</feature>
<dbReference type="Proteomes" id="UP000076830">
    <property type="component" value="Chromosome"/>
</dbReference>
<organism evidence="2 3">
    <name type="scientific">Dokdonella koreensis DS-123</name>
    <dbReference type="NCBI Taxonomy" id="1300342"/>
    <lineage>
        <taxon>Bacteria</taxon>
        <taxon>Pseudomonadati</taxon>
        <taxon>Pseudomonadota</taxon>
        <taxon>Gammaproteobacteria</taxon>
        <taxon>Lysobacterales</taxon>
        <taxon>Rhodanobacteraceae</taxon>
        <taxon>Dokdonella</taxon>
    </lineage>
</organism>